<dbReference type="EMBL" id="JAGGNH010000006">
    <property type="protein sequence ID" value="KAJ0969188.1"/>
    <property type="molecule type" value="Genomic_DNA"/>
</dbReference>
<evidence type="ECO:0000313" key="4">
    <source>
        <dbReference type="Proteomes" id="UP001085076"/>
    </source>
</evidence>
<reference evidence="3" key="1">
    <citation type="submission" date="2021-03" db="EMBL/GenBank/DDBJ databases">
        <authorList>
            <person name="Li Z."/>
            <person name="Yang C."/>
        </authorList>
    </citation>
    <scope>NUCLEOTIDE SEQUENCE</scope>
    <source>
        <strain evidence="3">Dzin_1.0</strain>
        <tissue evidence="3">Leaf</tissue>
    </source>
</reference>
<feature type="compositionally biased region" description="Polar residues" evidence="1">
    <location>
        <begin position="207"/>
        <end position="216"/>
    </location>
</feature>
<feature type="compositionally biased region" description="Basic and acidic residues" evidence="1">
    <location>
        <begin position="86"/>
        <end position="103"/>
    </location>
</feature>
<dbReference type="GO" id="GO:0005886">
    <property type="term" value="C:plasma membrane"/>
    <property type="evidence" value="ECO:0007669"/>
    <property type="project" value="TreeGrafter"/>
</dbReference>
<feature type="domain" description="RIN4 pathogenic type III effector avirulence factor Avr cleavage site" evidence="2">
    <location>
        <begin position="5"/>
        <end position="29"/>
    </location>
</feature>
<dbReference type="InterPro" id="IPR008700">
    <property type="entry name" value="TypeIII_avirulence_cleave"/>
</dbReference>
<dbReference type="Pfam" id="PF05627">
    <property type="entry name" value="AvrRpt-cleavage"/>
    <property type="match status" value="2"/>
</dbReference>
<evidence type="ECO:0000256" key="1">
    <source>
        <dbReference type="SAM" id="MobiDB-lite"/>
    </source>
</evidence>
<evidence type="ECO:0000259" key="2">
    <source>
        <dbReference type="Pfam" id="PF05627"/>
    </source>
</evidence>
<dbReference type="OrthoDB" id="1109067at2759"/>
<name>A0A9D5CAG7_9LILI</name>
<feature type="region of interest" description="Disordered" evidence="1">
    <location>
        <begin position="242"/>
        <end position="270"/>
    </location>
</feature>
<dbReference type="InterPro" id="IPR040387">
    <property type="entry name" value="RIN4/NOI4"/>
</dbReference>
<evidence type="ECO:0000313" key="3">
    <source>
        <dbReference type="EMBL" id="KAJ0969188.1"/>
    </source>
</evidence>
<feature type="compositionally biased region" description="Basic and acidic residues" evidence="1">
    <location>
        <begin position="128"/>
        <end position="140"/>
    </location>
</feature>
<feature type="region of interest" description="Disordered" evidence="1">
    <location>
        <begin position="86"/>
        <end position="227"/>
    </location>
</feature>
<organism evidence="3 4">
    <name type="scientific">Dioscorea zingiberensis</name>
    <dbReference type="NCBI Taxonomy" id="325984"/>
    <lineage>
        <taxon>Eukaryota</taxon>
        <taxon>Viridiplantae</taxon>
        <taxon>Streptophyta</taxon>
        <taxon>Embryophyta</taxon>
        <taxon>Tracheophyta</taxon>
        <taxon>Spermatophyta</taxon>
        <taxon>Magnoliopsida</taxon>
        <taxon>Liliopsida</taxon>
        <taxon>Dioscoreales</taxon>
        <taxon>Dioscoreaceae</taxon>
        <taxon>Dioscorea</taxon>
    </lineage>
</organism>
<dbReference type="Proteomes" id="UP001085076">
    <property type="component" value="Miscellaneous, Linkage group lg06"/>
</dbReference>
<gene>
    <name evidence="3" type="ORF">J5N97_022065</name>
</gene>
<sequence>MAQKTHVPKFGNWESDDIVPYTQCFDNARIGKIGGKFNPNDPYENPDIFKGASPVQIPATKTRLKVEDPKSKNWTLPASAQHIKYKSELEDQKTKDWQYRDRGNSNNHRPPSHHDFRPQKPASHPFQRRCEDRKSGDHLQKPSRTSGGYDFGVDPSTFQHQHQGKSGNKGGLSSSSSWEKSSSGEASRGFASNTPSMSKMWPVGRGNETNGKTSTLPKFGEWDECDPSSAEGYSQIFNKMKEEKQRQTTTAKVPVISHDPIDTDHSKKNANPKSMRCGCFGICTK</sequence>
<keyword evidence="4" id="KW-1185">Reference proteome</keyword>
<feature type="compositionally biased region" description="Low complexity" evidence="1">
    <location>
        <begin position="171"/>
        <end position="187"/>
    </location>
</feature>
<dbReference type="PANTHER" id="PTHR33159">
    <property type="entry name" value="RPM1-INTERACTING PROTEIN 4 (RIN4) FAMILY PROTEIN"/>
    <property type="match status" value="1"/>
</dbReference>
<reference evidence="3" key="2">
    <citation type="journal article" date="2022" name="Hortic Res">
        <title>The genome of Dioscorea zingiberensis sheds light on the biosynthesis, origin and evolution of the medicinally important diosgenin saponins.</title>
        <authorList>
            <person name="Li Y."/>
            <person name="Tan C."/>
            <person name="Li Z."/>
            <person name="Guo J."/>
            <person name="Li S."/>
            <person name="Chen X."/>
            <person name="Wang C."/>
            <person name="Dai X."/>
            <person name="Yang H."/>
            <person name="Song W."/>
            <person name="Hou L."/>
            <person name="Xu J."/>
            <person name="Tong Z."/>
            <person name="Xu A."/>
            <person name="Yuan X."/>
            <person name="Wang W."/>
            <person name="Yang Q."/>
            <person name="Chen L."/>
            <person name="Sun Z."/>
            <person name="Wang K."/>
            <person name="Pan B."/>
            <person name="Chen J."/>
            <person name="Bao Y."/>
            <person name="Liu F."/>
            <person name="Qi X."/>
            <person name="Gang D.R."/>
            <person name="Wen J."/>
            <person name="Li J."/>
        </authorList>
    </citation>
    <scope>NUCLEOTIDE SEQUENCE</scope>
    <source>
        <strain evidence="3">Dzin_1.0</strain>
    </source>
</reference>
<proteinExistence type="predicted"/>
<dbReference type="PANTHER" id="PTHR33159:SF6">
    <property type="entry name" value="RPM1-INTERACTING PROTEIN 4"/>
    <property type="match status" value="1"/>
</dbReference>
<feature type="domain" description="RIN4 pathogenic type III effector avirulence factor Avr cleavage site" evidence="2">
    <location>
        <begin position="212"/>
        <end position="245"/>
    </location>
</feature>
<dbReference type="AlphaFoldDB" id="A0A9D5CAG7"/>
<comment type="caution">
    <text evidence="3">The sequence shown here is derived from an EMBL/GenBank/DDBJ whole genome shotgun (WGS) entry which is preliminary data.</text>
</comment>
<accession>A0A9D5CAG7</accession>
<protein>
    <recommendedName>
        <fullName evidence="2">RIN4 pathogenic type III effector avirulence factor Avr cleavage site domain-containing protein</fullName>
    </recommendedName>
</protein>